<organism evidence="2 3">
    <name type="scientific">Iphiclides podalirius</name>
    <name type="common">scarce swallowtail</name>
    <dbReference type="NCBI Taxonomy" id="110791"/>
    <lineage>
        <taxon>Eukaryota</taxon>
        <taxon>Metazoa</taxon>
        <taxon>Ecdysozoa</taxon>
        <taxon>Arthropoda</taxon>
        <taxon>Hexapoda</taxon>
        <taxon>Insecta</taxon>
        <taxon>Pterygota</taxon>
        <taxon>Neoptera</taxon>
        <taxon>Endopterygota</taxon>
        <taxon>Lepidoptera</taxon>
        <taxon>Glossata</taxon>
        <taxon>Ditrysia</taxon>
        <taxon>Papilionoidea</taxon>
        <taxon>Papilionidae</taxon>
        <taxon>Papilioninae</taxon>
        <taxon>Iphiclides</taxon>
    </lineage>
</organism>
<dbReference type="EMBL" id="OW152819">
    <property type="protein sequence ID" value="CAH2074343.1"/>
    <property type="molecule type" value="Genomic_DNA"/>
</dbReference>
<evidence type="ECO:0000313" key="2">
    <source>
        <dbReference type="EMBL" id="CAH2074343.1"/>
    </source>
</evidence>
<evidence type="ECO:0000256" key="1">
    <source>
        <dbReference type="SAM" id="MobiDB-lite"/>
    </source>
</evidence>
<dbReference type="Proteomes" id="UP000837857">
    <property type="component" value="Chromosome 7"/>
</dbReference>
<evidence type="ECO:0000313" key="3">
    <source>
        <dbReference type="Proteomes" id="UP000837857"/>
    </source>
</evidence>
<feature type="non-terminal residue" evidence="2">
    <location>
        <position position="66"/>
    </location>
</feature>
<reference evidence="2" key="1">
    <citation type="submission" date="2022-03" db="EMBL/GenBank/DDBJ databases">
        <authorList>
            <person name="Martin H S."/>
        </authorList>
    </citation>
    <scope>NUCLEOTIDE SEQUENCE</scope>
</reference>
<keyword evidence="3" id="KW-1185">Reference proteome</keyword>
<gene>
    <name evidence="2" type="ORF">IPOD504_LOCUS16032</name>
</gene>
<protein>
    <submittedName>
        <fullName evidence="2">Uncharacterized protein</fullName>
    </submittedName>
</protein>
<proteinExistence type="predicted"/>
<accession>A0ABN8J2J7</accession>
<sequence length="66" mass="6825">MNIMVDTSTSMTQRQIGRATSRDQGTMSGAEAKGARDTSGGCEAVGTPTRTPPAEKAPSSRAIALR</sequence>
<name>A0ABN8J2J7_9NEOP</name>
<feature type="compositionally biased region" description="Polar residues" evidence="1">
    <location>
        <begin position="1"/>
        <end position="15"/>
    </location>
</feature>
<feature type="region of interest" description="Disordered" evidence="1">
    <location>
        <begin position="1"/>
        <end position="66"/>
    </location>
</feature>